<name>A0A7R9D5X0_TIMPO</name>
<gene>
    <name evidence="2" type="ORF">TPSB3V08_LOCUS6504</name>
</gene>
<organism evidence="2">
    <name type="scientific">Timema poppense</name>
    <name type="common">Walking stick</name>
    <dbReference type="NCBI Taxonomy" id="170557"/>
    <lineage>
        <taxon>Eukaryota</taxon>
        <taxon>Metazoa</taxon>
        <taxon>Ecdysozoa</taxon>
        <taxon>Arthropoda</taxon>
        <taxon>Hexapoda</taxon>
        <taxon>Insecta</taxon>
        <taxon>Pterygota</taxon>
        <taxon>Neoptera</taxon>
        <taxon>Polyneoptera</taxon>
        <taxon>Phasmatodea</taxon>
        <taxon>Timematodea</taxon>
        <taxon>Timematoidea</taxon>
        <taxon>Timematidae</taxon>
        <taxon>Timema</taxon>
    </lineage>
</organism>
<sequence length="269" mass="30677">MLFKKRRVSPSDGSSPQRLPPSCVHILDLPPDTLLLILQYCSYREQSHTLRLVCAHFRQVCTTSLNSMFWCLRAKLERTIKRVDKELMTSPTDEYQLLLCRSHNALDVILGQVYEVGPDLYLGQGSDVEVRVFLVLHGQDSDVGVHVFLVLHGQDSDVEYYMVRAVTWRYMAPHLPDYAPLCCFYGGELLDEFLRLVALTRVDPKALGLDYLYSDTSQSTVGRLTHISRRFMNFFEKNTEKTLNTHYTVSGAKVHLNTSPSGRGPRPHA</sequence>
<evidence type="ECO:0000313" key="2">
    <source>
        <dbReference type="EMBL" id="CAD7408738.1"/>
    </source>
</evidence>
<accession>A0A7R9D5X0</accession>
<dbReference type="InterPro" id="IPR036047">
    <property type="entry name" value="F-box-like_dom_sf"/>
</dbReference>
<dbReference type="SUPFAM" id="SSF81383">
    <property type="entry name" value="F-box domain"/>
    <property type="match status" value="1"/>
</dbReference>
<reference evidence="2" key="1">
    <citation type="submission" date="2020-11" db="EMBL/GenBank/DDBJ databases">
        <authorList>
            <person name="Tran Van P."/>
        </authorList>
    </citation>
    <scope>NUCLEOTIDE SEQUENCE</scope>
</reference>
<proteinExistence type="predicted"/>
<feature type="domain" description="F-box" evidence="1">
    <location>
        <begin position="26"/>
        <end position="63"/>
    </location>
</feature>
<dbReference type="InterPro" id="IPR001810">
    <property type="entry name" value="F-box_dom"/>
</dbReference>
<dbReference type="AlphaFoldDB" id="A0A7R9D5X0"/>
<protein>
    <recommendedName>
        <fullName evidence="1">F-box domain-containing protein</fullName>
    </recommendedName>
</protein>
<dbReference type="EMBL" id="OD003846">
    <property type="protein sequence ID" value="CAD7408738.1"/>
    <property type="molecule type" value="Genomic_DNA"/>
</dbReference>
<dbReference type="Pfam" id="PF00646">
    <property type="entry name" value="F-box"/>
    <property type="match status" value="1"/>
</dbReference>
<evidence type="ECO:0000259" key="1">
    <source>
        <dbReference type="Pfam" id="PF00646"/>
    </source>
</evidence>